<reference evidence="6" key="1">
    <citation type="submission" date="2021-02" db="EMBL/GenBank/DDBJ databases">
        <title>The CRISPR/cas machinery reduction and long-range gene transfer in the hot spring cyanobacterium Synechococcus.</title>
        <authorList>
            <person name="Dvorak P."/>
            <person name="Jahodarova E."/>
            <person name="Hasler P."/>
            <person name="Poulickova A."/>
        </authorList>
    </citation>
    <scope>NUCLEOTIDE SEQUENCE</scope>
    <source>
        <strain evidence="6">Rupite</strain>
    </source>
</reference>
<dbReference type="RefSeq" id="WP_244349552.1">
    <property type="nucleotide sequence ID" value="NZ_JAFIRA010000008.1"/>
</dbReference>
<dbReference type="Proteomes" id="UP000830835">
    <property type="component" value="Unassembled WGS sequence"/>
</dbReference>
<evidence type="ECO:0000256" key="2">
    <source>
        <dbReference type="ARBA" id="ARBA00022729"/>
    </source>
</evidence>
<organism evidence="6 7">
    <name type="scientific">Thermostichus vulcanus str. 'Rupite'</name>
    <dbReference type="NCBI Taxonomy" id="2813851"/>
    <lineage>
        <taxon>Bacteria</taxon>
        <taxon>Bacillati</taxon>
        <taxon>Cyanobacteriota</taxon>
        <taxon>Cyanophyceae</taxon>
        <taxon>Thermostichales</taxon>
        <taxon>Thermostichaceae</taxon>
        <taxon>Thermostichus</taxon>
    </lineage>
</organism>
<sequence>MCNRWVLMFGIPVITGLWGGIPVVAQSANPTLCQQFPQDIRCTLSAPSQSGQALQPTSRPRIAVLDFDFSSLSNPYSIPNASRGVSDVLVDRLVKDGTFSVIERSRLEAILAEQNLGLSGRLDANTAAQVGRILGVDAVIIGSVTQFDVSVRRSGGGAPVLTPFGRFPVAVGAESVDADANVQLNVRLVSTSTAEILTVVEGRGNISQSDSTVTVAGFGGGSATSNEEKLLVLATQQAVDQVAGQLVAAAGRLAAQPQALPTVDALVADVYGNQVILNKGSRDGYRVGLILSVERVVREVTDPATGAVLRKLTEPAGQIQLTEVDDGSSVGRILSGASFSVGDVAKPIQ</sequence>
<keyword evidence="4" id="KW-0564">Palmitate</keyword>
<dbReference type="PANTHER" id="PTHR41164">
    <property type="entry name" value="CURLI PRODUCTION ASSEMBLY/TRANSPORT COMPONENT CSGG"/>
    <property type="match status" value="1"/>
</dbReference>
<keyword evidence="7" id="KW-1185">Reference proteome</keyword>
<evidence type="ECO:0000313" key="7">
    <source>
        <dbReference type="Proteomes" id="UP000830835"/>
    </source>
</evidence>
<dbReference type="EMBL" id="JAFIRA010000008">
    <property type="protein sequence ID" value="MCJ2542328.1"/>
    <property type="molecule type" value="Genomic_DNA"/>
</dbReference>
<accession>A0ABT0C961</accession>
<evidence type="ECO:0000256" key="4">
    <source>
        <dbReference type="ARBA" id="ARBA00023139"/>
    </source>
</evidence>
<evidence type="ECO:0000256" key="5">
    <source>
        <dbReference type="ARBA" id="ARBA00023288"/>
    </source>
</evidence>
<keyword evidence="2" id="KW-0732">Signal</keyword>
<evidence type="ECO:0000313" key="6">
    <source>
        <dbReference type="EMBL" id="MCJ2542328.1"/>
    </source>
</evidence>
<dbReference type="InterPro" id="IPR005534">
    <property type="entry name" value="Curli_assmbl/transp-comp_CsgG"/>
</dbReference>
<dbReference type="Pfam" id="PF03783">
    <property type="entry name" value="CsgG"/>
    <property type="match status" value="1"/>
</dbReference>
<gene>
    <name evidence="6" type="ORF">JX360_05310</name>
</gene>
<comment type="caution">
    <text evidence="6">The sequence shown here is derived from an EMBL/GenBank/DDBJ whole genome shotgun (WGS) entry which is preliminary data.</text>
</comment>
<keyword evidence="3" id="KW-0472">Membrane</keyword>
<evidence type="ECO:0000256" key="3">
    <source>
        <dbReference type="ARBA" id="ARBA00023136"/>
    </source>
</evidence>
<proteinExistence type="predicted"/>
<evidence type="ECO:0000256" key="1">
    <source>
        <dbReference type="ARBA" id="ARBA00022475"/>
    </source>
</evidence>
<protein>
    <submittedName>
        <fullName evidence="6">CsgG/HfaB family protein</fullName>
    </submittedName>
</protein>
<dbReference type="Gene3D" id="3.40.50.10610">
    <property type="entry name" value="ABC-type transport auxiliary lipoprotein component"/>
    <property type="match status" value="1"/>
</dbReference>
<dbReference type="PANTHER" id="PTHR41164:SF1">
    <property type="entry name" value="CURLI PRODUCTION ASSEMBLY_TRANSPORT COMPONENT CSGG"/>
    <property type="match status" value="1"/>
</dbReference>
<keyword evidence="1" id="KW-1003">Cell membrane</keyword>
<keyword evidence="5" id="KW-0449">Lipoprotein</keyword>
<name>A0ABT0C961_THEVL</name>